<evidence type="ECO:0000313" key="2">
    <source>
        <dbReference type="Proteomes" id="UP001061361"/>
    </source>
</evidence>
<dbReference type="EMBL" id="AP026708">
    <property type="protein sequence ID" value="BDQ34320.1"/>
    <property type="molecule type" value="Genomic_DNA"/>
</dbReference>
<reference evidence="1" key="1">
    <citation type="submission" date="2022-08" db="EMBL/GenBank/DDBJ databases">
        <title>Genome Sequence of the sulphate-reducing bacterium, Pseudodesulfovibrio portus JCM14722.</title>
        <authorList>
            <person name="Kondo R."/>
            <person name="Kataoka T."/>
        </authorList>
    </citation>
    <scope>NUCLEOTIDE SEQUENCE</scope>
    <source>
        <strain evidence="1">JCM 14722</strain>
    </source>
</reference>
<accession>A0ABM8AS93</accession>
<gene>
    <name evidence="1" type="ORF">JCM14722_18620</name>
</gene>
<organism evidence="1 2">
    <name type="scientific">Pseudodesulfovibrio portus</name>
    <dbReference type="NCBI Taxonomy" id="231439"/>
    <lineage>
        <taxon>Bacteria</taxon>
        <taxon>Pseudomonadati</taxon>
        <taxon>Thermodesulfobacteriota</taxon>
        <taxon>Desulfovibrionia</taxon>
        <taxon>Desulfovibrionales</taxon>
        <taxon>Desulfovibrionaceae</taxon>
    </lineage>
</organism>
<proteinExistence type="predicted"/>
<dbReference type="Proteomes" id="UP001061361">
    <property type="component" value="Chromosome"/>
</dbReference>
<dbReference type="Pfam" id="PF11316">
    <property type="entry name" value="Rhamno_transf"/>
    <property type="match status" value="1"/>
</dbReference>
<name>A0ABM8AS93_9BACT</name>
<protein>
    <submittedName>
        <fullName evidence="1">Uncharacterized protein</fullName>
    </submittedName>
</protein>
<dbReference type="RefSeq" id="WP_264981230.1">
    <property type="nucleotide sequence ID" value="NZ_AP026708.1"/>
</dbReference>
<dbReference type="InterPro" id="IPR021466">
    <property type="entry name" value="Put_rhamnosyl_transferase"/>
</dbReference>
<evidence type="ECO:0000313" key="1">
    <source>
        <dbReference type="EMBL" id="BDQ34320.1"/>
    </source>
</evidence>
<sequence length="240" mass="28139">MNHHHFIITRFNVNIYDIEFPKRLEDTWLSLRFELFQKYCFPTVRAQLNQDFTWLVLFDEQTPARYRTFIDIYARYDNFVPVYCGPFQTIIPTVIARMKEIAPDAEWFLTTRLDNDDALSTGFVRCLHEVVDNLSEPGLKPSDTLYVNFPNGLQWCDGDFYDFEDLTNAFVSLLERRDDPHTVFWVDHPSIYDAAPVIQAKTAPLWLQVIHDMNVYNYVRGAKVDAAPLMRQFPCDFGSA</sequence>
<keyword evidence="2" id="KW-1185">Reference proteome</keyword>